<dbReference type="Proteomes" id="UP000768567">
    <property type="component" value="Unassembled WGS sequence"/>
</dbReference>
<dbReference type="PRINTS" id="PR01264">
    <property type="entry name" value="MECHCHANNEL"/>
</dbReference>
<evidence type="ECO:0000256" key="10">
    <source>
        <dbReference type="HAMAP-Rule" id="MF_00115"/>
    </source>
</evidence>
<feature type="transmembrane region" description="Helical" evidence="10">
    <location>
        <begin position="12"/>
        <end position="34"/>
    </location>
</feature>
<evidence type="ECO:0000256" key="7">
    <source>
        <dbReference type="ARBA" id="ARBA00023065"/>
    </source>
</evidence>
<keyword evidence="5 10" id="KW-0812">Transmembrane</keyword>
<sequence>MKKFLEEFKTFALKGNVVDMAVGVIIGAAFQGIVNSLTNDILNPLLGIAFSTDFSNVVIPLPNGADPLCVGSFISAVINFVIMAFVLFCLVKAMNRLRDFGRRKPAPAAKAEPEKPAAPTQEELLAAILAELRAQNAAEAAAQEQEPALTQ</sequence>
<comment type="subunit">
    <text evidence="10">Homopentamer.</text>
</comment>
<evidence type="ECO:0000256" key="9">
    <source>
        <dbReference type="ARBA" id="ARBA00023303"/>
    </source>
</evidence>
<evidence type="ECO:0000256" key="1">
    <source>
        <dbReference type="ARBA" id="ARBA00004651"/>
    </source>
</evidence>
<dbReference type="Pfam" id="PF01741">
    <property type="entry name" value="MscL"/>
    <property type="match status" value="1"/>
</dbReference>
<proteinExistence type="inferred from homology"/>
<dbReference type="HAMAP" id="MF_00115">
    <property type="entry name" value="MscL"/>
    <property type="match status" value="1"/>
</dbReference>
<keyword evidence="3 10" id="KW-0813">Transport</keyword>
<organism evidence="11 12">
    <name type="scientific">Gemmiger gallinarum</name>
    <dbReference type="NCBI Taxonomy" id="2779354"/>
    <lineage>
        <taxon>Bacteria</taxon>
        <taxon>Bacillati</taxon>
        <taxon>Bacillota</taxon>
        <taxon>Clostridia</taxon>
        <taxon>Eubacteriales</taxon>
        <taxon>Gemmiger</taxon>
    </lineage>
</organism>
<evidence type="ECO:0000256" key="3">
    <source>
        <dbReference type="ARBA" id="ARBA00022448"/>
    </source>
</evidence>
<evidence type="ECO:0000313" key="11">
    <source>
        <dbReference type="EMBL" id="MBE5037010.1"/>
    </source>
</evidence>
<keyword evidence="12" id="KW-1185">Reference proteome</keyword>
<keyword evidence="4 10" id="KW-1003">Cell membrane</keyword>
<keyword evidence="7 10" id="KW-0406">Ion transport</keyword>
<keyword evidence="6 10" id="KW-1133">Transmembrane helix</keyword>
<dbReference type="EMBL" id="JADCKC010000001">
    <property type="protein sequence ID" value="MBE5037010.1"/>
    <property type="molecule type" value="Genomic_DNA"/>
</dbReference>
<evidence type="ECO:0000256" key="4">
    <source>
        <dbReference type="ARBA" id="ARBA00022475"/>
    </source>
</evidence>
<comment type="caution">
    <text evidence="11">The sequence shown here is derived from an EMBL/GenBank/DDBJ whole genome shotgun (WGS) entry which is preliminary data.</text>
</comment>
<protein>
    <recommendedName>
        <fullName evidence="10">Large-conductance mechanosensitive channel</fullName>
    </recommendedName>
</protein>
<evidence type="ECO:0000256" key="6">
    <source>
        <dbReference type="ARBA" id="ARBA00022989"/>
    </source>
</evidence>
<comment type="function">
    <text evidence="10">Channel that opens in response to stretch forces in the membrane lipid bilayer. May participate in the regulation of osmotic pressure changes within the cell.</text>
</comment>
<keyword evidence="9 10" id="KW-0407">Ion channel</keyword>
<dbReference type="InterPro" id="IPR036019">
    <property type="entry name" value="MscL_channel"/>
</dbReference>
<keyword evidence="8 10" id="KW-0472">Membrane</keyword>
<dbReference type="InterPro" id="IPR019823">
    <property type="entry name" value="Mechanosensitive_channel_CS"/>
</dbReference>
<evidence type="ECO:0000256" key="8">
    <source>
        <dbReference type="ARBA" id="ARBA00023136"/>
    </source>
</evidence>
<dbReference type="InterPro" id="IPR037673">
    <property type="entry name" value="MSC/AndL"/>
</dbReference>
<dbReference type="PANTHER" id="PTHR30266">
    <property type="entry name" value="MECHANOSENSITIVE CHANNEL MSCL"/>
    <property type="match status" value="1"/>
</dbReference>
<dbReference type="RefSeq" id="WP_193500276.1">
    <property type="nucleotide sequence ID" value="NZ_JADCKC010000001.1"/>
</dbReference>
<feature type="transmembrane region" description="Helical" evidence="10">
    <location>
        <begin position="70"/>
        <end position="94"/>
    </location>
</feature>
<dbReference type="PANTHER" id="PTHR30266:SF2">
    <property type="entry name" value="LARGE-CONDUCTANCE MECHANOSENSITIVE CHANNEL"/>
    <property type="match status" value="1"/>
</dbReference>
<comment type="subcellular location">
    <subcellularLocation>
        <location evidence="1 10">Cell membrane</location>
        <topology evidence="1 10">Multi-pass membrane protein</topology>
    </subcellularLocation>
</comment>
<evidence type="ECO:0000256" key="5">
    <source>
        <dbReference type="ARBA" id="ARBA00022692"/>
    </source>
</evidence>
<accession>A0ABR9R1J9</accession>
<dbReference type="PROSITE" id="PS01327">
    <property type="entry name" value="MSCL"/>
    <property type="match status" value="1"/>
</dbReference>
<reference evidence="11 12" key="1">
    <citation type="submission" date="2020-10" db="EMBL/GenBank/DDBJ databases">
        <title>ChiBAC.</title>
        <authorList>
            <person name="Zenner C."/>
            <person name="Hitch T.C.A."/>
            <person name="Clavel T."/>
        </authorList>
    </citation>
    <scope>NUCLEOTIDE SEQUENCE [LARGE SCALE GENOMIC DNA]</scope>
    <source>
        <strain evidence="11 12">DSM 109015</strain>
    </source>
</reference>
<dbReference type="Gene3D" id="1.10.1200.120">
    <property type="entry name" value="Large-conductance mechanosensitive channel, MscL, domain 1"/>
    <property type="match status" value="1"/>
</dbReference>
<gene>
    <name evidence="10 11" type="primary">mscL</name>
    <name evidence="11" type="ORF">INF35_04325</name>
</gene>
<evidence type="ECO:0000313" key="12">
    <source>
        <dbReference type="Proteomes" id="UP000768567"/>
    </source>
</evidence>
<dbReference type="SUPFAM" id="SSF81330">
    <property type="entry name" value="Gated mechanosensitive channel"/>
    <property type="match status" value="1"/>
</dbReference>
<dbReference type="InterPro" id="IPR001185">
    <property type="entry name" value="MS_channel"/>
</dbReference>
<comment type="similarity">
    <text evidence="2 10">Belongs to the MscL family.</text>
</comment>
<evidence type="ECO:0000256" key="2">
    <source>
        <dbReference type="ARBA" id="ARBA00007254"/>
    </source>
</evidence>
<dbReference type="NCBIfam" id="TIGR00220">
    <property type="entry name" value="mscL"/>
    <property type="match status" value="1"/>
</dbReference>
<name>A0ABR9R1J9_9FIRM</name>